<protein>
    <submittedName>
        <fullName evidence="2">Uncharacterized protein</fullName>
    </submittedName>
</protein>
<keyword evidence="1" id="KW-0472">Membrane</keyword>
<organism evidence="2 3">
    <name type="scientific">Dermatophagoides farinae</name>
    <name type="common">American house dust mite</name>
    <dbReference type="NCBI Taxonomy" id="6954"/>
    <lineage>
        <taxon>Eukaryota</taxon>
        <taxon>Metazoa</taxon>
        <taxon>Ecdysozoa</taxon>
        <taxon>Arthropoda</taxon>
        <taxon>Chelicerata</taxon>
        <taxon>Arachnida</taxon>
        <taxon>Acari</taxon>
        <taxon>Acariformes</taxon>
        <taxon>Sarcoptiformes</taxon>
        <taxon>Astigmata</taxon>
        <taxon>Psoroptidia</taxon>
        <taxon>Analgoidea</taxon>
        <taxon>Pyroglyphidae</taxon>
        <taxon>Dermatophagoidinae</taxon>
        <taxon>Dermatophagoides</taxon>
    </lineage>
</organism>
<evidence type="ECO:0000256" key="1">
    <source>
        <dbReference type="SAM" id="Phobius"/>
    </source>
</evidence>
<reference evidence="2" key="1">
    <citation type="submission" date="2013-05" db="EMBL/GenBank/DDBJ databases">
        <authorList>
            <person name="Yim A.K.Y."/>
            <person name="Chan T.F."/>
            <person name="Ji K.M."/>
            <person name="Liu X.Y."/>
            <person name="Zhou J.W."/>
            <person name="Li R.Q."/>
            <person name="Yang K.Y."/>
            <person name="Li J."/>
            <person name="Li M."/>
            <person name="Law P.T.W."/>
            <person name="Wu Y.L."/>
            <person name="Cai Z.L."/>
            <person name="Qin H."/>
            <person name="Bao Y."/>
            <person name="Leung R.K.K."/>
            <person name="Ng P.K.S."/>
            <person name="Zou J."/>
            <person name="Zhong X.J."/>
            <person name="Ran P.X."/>
            <person name="Zhong N.S."/>
            <person name="Liu Z.G."/>
            <person name="Tsui S.K.W."/>
        </authorList>
    </citation>
    <scope>NUCLEOTIDE SEQUENCE</scope>
    <source>
        <strain evidence="2">Derf</strain>
        <tissue evidence="2">Whole organism</tissue>
    </source>
</reference>
<dbReference type="AlphaFoldDB" id="A0A922L7K8"/>
<dbReference type="EMBL" id="ASGP02000003">
    <property type="protein sequence ID" value="KAH9516312.1"/>
    <property type="molecule type" value="Genomic_DNA"/>
</dbReference>
<keyword evidence="1" id="KW-0812">Transmembrane</keyword>
<comment type="caution">
    <text evidence="2">The sequence shown here is derived from an EMBL/GenBank/DDBJ whole genome shotgun (WGS) entry which is preliminary data.</text>
</comment>
<proteinExistence type="predicted"/>
<feature type="transmembrane region" description="Helical" evidence="1">
    <location>
        <begin position="6"/>
        <end position="23"/>
    </location>
</feature>
<evidence type="ECO:0000313" key="3">
    <source>
        <dbReference type="Proteomes" id="UP000790347"/>
    </source>
</evidence>
<gene>
    <name evidence="2" type="ORF">DERF_007063</name>
</gene>
<dbReference type="Proteomes" id="UP000790347">
    <property type="component" value="Unassembled WGS sequence"/>
</dbReference>
<reference evidence="2" key="2">
    <citation type="journal article" date="2022" name="Res Sq">
        <title>Comparative Genomics Reveals Insights into the Divergent Evolution of Astigmatic Mites and Household Pest Adaptations.</title>
        <authorList>
            <person name="Xiong Q."/>
            <person name="Wan A.T.-Y."/>
            <person name="Liu X.-Y."/>
            <person name="Fung C.S.-H."/>
            <person name="Xiao X."/>
            <person name="Malainual N."/>
            <person name="Hou J."/>
            <person name="Wang L."/>
            <person name="Wang M."/>
            <person name="Yang K."/>
            <person name="Cui Y."/>
            <person name="Leung E."/>
            <person name="Nong W."/>
            <person name="Shin S.-K."/>
            <person name="Au S."/>
            <person name="Jeong K.Y."/>
            <person name="Chew F.T."/>
            <person name="Hui J."/>
            <person name="Leung T.F."/>
            <person name="Tungtrongchitr A."/>
            <person name="Zhong N."/>
            <person name="Liu Z."/>
            <person name="Tsui S."/>
        </authorList>
    </citation>
    <scope>NUCLEOTIDE SEQUENCE</scope>
    <source>
        <strain evidence="2">Derf</strain>
        <tissue evidence="2">Whole organism</tissue>
    </source>
</reference>
<name>A0A922L7K8_DERFA</name>
<evidence type="ECO:0000313" key="2">
    <source>
        <dbReference type="EMBL" id="KAH9516312.1"/>
    </source>
</evidence>
<keyword evidence="3" id="KW-1185">Reference proteome</keyword>
<accession>A0A922L7K8</accession>
<sequence length="94" mass="10890">MHTIYLIAIVVMVAVTLIRYNMLDMISGLVTTSKHDNYLTGRDCNSTSKNMDISKIWKSIRLMQIECNLEFNHNMLDNYNIMIIQSVQFPDMGN</sequence>
<keyword evidence="1" id="KW-1133">Transmembrane helix</keyword>